<evidence type="ECO:0000313" key="4">
    <source>
        <dbReference type="Proteomes" id="UP001219355"/>
    </source>
</evidence>
<dbReference type="EMBL" id="CP120629">
    <property type="protein sequence ID" value="WEW59616.1"/>
    <property type="molecule type" value="Genomic_DNA"/>
</dbReference>
<feature type="domain" description="Nibrin second BRCT" evidence="2">
    <location>
        <begin position="192"/>
        <end position="313"/>
    </location>
</feature>
<dbReference type="Gene3D" id="3.40.50.10980">
    <property type="entry name" value="Nibrin, BRCT2 domain"/>
    <property type="match status" value="1"/>
</dbReference>
<dbReference type="Gene3D" id="2.60.200.20">
    <property type="match status" value="1"/>
</dbReference>
<feature type="region of interest" description="Disordered" evidence="1">
    <location>
        <begin position="578"/>
        <end position="638"/>
    </location>
</feature>
<feature type="compositionally biased region" description="Polar residues" evidence="1">
    <location>
        <begin position="578"/>
        <end position="607"/>
    </location>
</feature>
<dbReference type="GO" id="GO:0030870">
    <property type="term" value="C:Mre11 complex"/>
    <property type="evidence" value="ECO:0007669"/>
    <property type="project" value="InterPro"/>
</dbReference>
<dbReference type="GO" id="GO:0000724">
    <property type="term" value="P:double-strand break repair via homologous recombination"/>
    <property type="evidence" value="ECO:0007669"/>
    <property type="project" value="TreeGrafter"/>
</dbReference>
<protein>
    <recommendedName>
        <fullName evidence="2">Nibrin second BRCT domain-containing protein</fullName>
    </recommendedName>
</protein>
<dbReference type="GO" id="GO:0003684">
    <property type="term" value="F:damaged DNA binding"/>
    <property type="evidence" value="ECO:0007669"/>
    <property type="project" value="TreeGrafter"/>
</dbReference>
<organism evidence="3 4">
    <name type="scientific">Emydomyces testavorans</name>
    <dbReference type="NCBI Taxonomy" id="2070801"/>
    <lineage>
        <taxon>Eukaryota</taxon>
        <taxon>Fungi</taxon>
        <taxon>Dikarya</taxon>
        <taxon>Ascomycota</taxon>
        <taxon>Pezizomycotina</taxon>
        <taxon>Eurotiomycetes</taxon>
        <taxon>Eurotiomycetidae</taxon>
        <taxon>Onygenales</taxon>
        <taxon>Nannizziopsiaceae</taxon>
        <taxon>Emydomyces</taxon>
    </lineage>
</organism>
<accession>A0AAF0DLE1</accession>
<reference evidence="3" key="1">
    <citation type="submission" date="2023-03" db="EMBL/GenBank/DDBJ databases">
        <title>Emydomyces testavorans Genome Sequence.</title>
        <authorList>
            <person name="Hoyer L."/>
        </authorList>
    </citation>
    <scope>NUCLEOTIDE SEQUENCE</scope>
    <source>
        <strain evidence="3">16-2883</strain>
    </source>
</reference>
<evidence type="ECO:0000259" key="2">
    <source>
        <dbReference type="Pfam" id="PF16508"/>
    </source>
</evidence>
<keyword evidence="4" id="KW-1185">Reference proteome</keyword>
<name>A0AAF0DLE1_9EURO</name>
<evidence type="ECO:0000313" key="3">
    <source>
        <dbReference type="EMBL" id="WEW59616.1"/>
    </source>
</evidence>
<dbReference type="InterPro" id="IPR040227">
    <property type="entry name" value="Nibrin-rel"/>
</dbReference>
<sequence length="638" mass="72119">MDVKLRWLSQVHIHARSKLIVADQKSKHGTVVDGENIKGKTKELGVRDEHTIFLGRYPHSLKIKWWPVVLSFSFTAEEAKTEDSLTHAQSRLEDLDIKTVLPYIVDKTTHVVQKERFTAKGLQALINGKYIVDPSYIEEIVYAATSTDLEREEALCPLEQDFDAAWPDPVARLPSRGSEATDLPDSAYKPQPERLNVFEGYTFVFCDSTRLEELQDPITNGHGKALLCRVEPEKTTVQEIVDYVTNASGNKGLARDVDGSGGVLVVRSGREQNAEWFEHIESEVSRLTGQQLVDRADFLDAILRNEASILYKPLAISEPIAESQVHTMKQAEQLSTSQPAAATGAATTAVEMQKKSRPLKRLRTQTYVPKFKNFDDGFDMESIPAHTIEAEDVSGELFQPAAFDSLPDQPLQESQMLDDDDGVSELLPAATAMRKHFNGRARRVTSPPPEPERKVKKPKLDVMEAARKRREAEDRAAMMRREEEEAAAIVDGMDLSRIQNLVIIEEMPVHEKVRQEQPSNGSNDRWDERWNGRKNFKKFRRKGDGGVQHRVQAVIIPVEEVKKKDFGIGDEYWSYNNSARTERNQSVVQESNDTMLTSQPVSQQADSTPAAGANKRSRVRDSDSEDGLRFRFRRKKKR</sequence>
<dbReference type="GO" id="GO:0007095">
    <property type="term" value="P:mitotic G2 DNA damage checkpoint signaling"/>
    <property type="evidence" value="ECO:0007669"/>
    <property type="project" value="InterPro"/>
</dbReference>
<dbReference type="PANTHER" id="PTHR12162:SF0">
    <property type="entry name" value="NIBRIN"/>
    <property type="match status" value="1"/>
</dbReference>
<feature type="compositionally biased region" description="Basic and acidic residues" evidence="1">
    <location>
        <begin position="619"/>
        <end position="629"/>
    </location>
</feature>
<dbReference type="PANTHER" id="PTHR12162">
    <property type="entry name" value="NIBRIN-RELATED"/>
    <property type="match status" value="1"/>
</dbReference>
<gene>
    <name evidence="3" type="ORF">PRK78_005094</name>
</gene>
<proteinExistence type="predicted"/>
<dbReference type="InterPro" id="IPR043014">
    <property type="entry name" value="Nibrin_BRCT2_sf"/>
</dbReference>
<evidence type="ECO:0000256" key="1">
    <source>
        <dbReference type="SAM" id="MobiDB-lite"/>
    </source>
</evidence>
<dbReference type="Pfam" id="PF16508">
    <property type="entry name" value="NIBRIN_BRCT_II"/>
    <property type="match status" value="1"/>
</dbReference>
<dbReference type="Proteomes" id="UP001219355">
    <property type="component" value="Chromosome 3"/>
</dbReference>
<dbReference type="AlphaFoldDB" id="A0AAF0DLE1"/>
<dbReference type="InterPro" id="IPR032429">
    <property type="entry name" value="Nibrin_BRCT2"/>
</dbReference>